<protein>
    <submittedName>
        <fullName evidence="1">Uncharacterized protein</fullName>
    </submittedName>
</protein>
<dbReference type="Proteomes" id="UP001057452">
    <property type="component" value="Chromosome 20"/>
</dbReference>
<evidence type="ECO:0000313" key="2">
    <source>
        <dbReference type="Proteomes" id="UP001057452"/>
    </source>
</evidence>
<sequence length="71" mass="7626">MYTLQGAPSFIPASGFCHTPAGKETEVRRFTIAKLISEQTSVPLMSAGSSSQKAWILLPLNFLDGSISMAH</sequence>
<reference evidence="1" key="1">
    <citation type="submission" date="2022-05" db="EMBL/GenBank/DDBJ databases">
        <title>Chromosome-level genome of Chaenocephalus aceratus.</title>
        <authorList>
            <person name="Park H."/>
        </authorList>
    </citation>
    <scope>NUCLEOTIDE SEQUENCE</scope>
    <source>
        <strain evidence="1">KU_202001</strain>
    </source>
</reference>
<gene>
    <name evidence="1" type="ORF">KUCAC02_017572</name>
</gene>
<dbReference type="EMBL" id="CM043804">
    <property type="protein sequence ID" value="KAI4806773.1"/>
    <property type="molecule type" value="Genomic_DNA"/>
</dbReference>
<organism evidence="1 2">
    <name type="scientific">Chaenocephalus aceratus</name>
    <name type="common">Blackfin icefish</name>
    <name type="synonym">Chaenichthys aceratus</name>
    <dbReference type="NCBI Taxonomy" id="36190"/>
    <lineage>
        <taxon>Eukaryota</taxon>
        <taxon>Metazoa</taxon>
        <taxon>Chordata</taxon>
        <taxon>Craniata</taxon>
        <taxon>Vertebrata</taxon>
        <taxon>Euteleostomi</taxon>
        <taxon>Actinopterygii</taxon>
        <taxon>Neopterygii</taxon>
        <taxon>Teleostei</taxon>
        <taxon>Neoteleostei</taxon>
        <taxon>Acanthomorphata</taxon>
        <taxon>Eupercaria</taxon>
        <taxon>Perciformes</taxon>
        <taxon>Notothenioidei</taxon>
        <taxon>Channichthyidae</taxon>
        <taxon>Chaenocephalus</taxon>
    </lineage>
</organism>
<evidence type="ECO:0000313" key="1">
    <source>
        <dbReference type="EMBL" id="KAI4806773.1"/>
    </source>
</evidence>
<accession>A0ACB9W314</accession>
<name>A0ACB9W314_CHAAC</name>
<comment type="caution">
    <text evidence="1">The sequence shown here is derived from an EMBL/GenBank/DDBJ whole genome shotgun (WGS) entry which is preliminary data.</text>
</comment>
<keyword evidence="2" id="KW-1185">Reference proteome</keyword>
<proteinExistence type="predicted"/>